<keyword evidence="3" id="KW-0732">Signal</keyword>
<dbReference type="InterPro" id="IPR047164">
    <property type="entry name" value="OX2G-like"/>
</dbReference>
<evidence type="ECO:0000256" key="4">
    <source>
        <dbReference type="ARBA" id="ARBA00022989"/>
    </source>
</evidence>
<evidence type="ECO:0000313" key="12">
    <source>
        <dbReference type="EMBL" id="KAJ1112809.1"/>
    </source>
</evidence>
<reference evidence="12" key="1">
    <citation type="journal article" date="2022" name="bioRxiv">
        <title>Sequencing and chromosome-scale assembly of the giantPleurodeles waltlgenome.</title>
        <authorList>
            <person name="Brown T."/>
            <person name="Elewa A."/>
            <person name="Iarovenko S."/>
            <person name="Subramanian E."/>
            <person name="Araus A.J."/>
            <person name="Petzold A."/>
            <person name="Susuki M."/>
            <person name="Suzuki K.-i.T."/>
            <person name="Hayashi T."/>
            <person name="Toyoda A."/>
            <person name="Oliveira C."/>
            <person name="Osipova E."/>
            <person name="Leigh N.D."/>
            <person name="Simon A."/>
            <person name="Yun M.H."/>
        </authorList>
    </citation>
    <scope>NUCLEOTIDE SEQUENCE</scope>
    <source>
        <strain evidence="12">20211129_DDA</strain>
        <tissue evidence="12">Liver</tissue>
    </source>
</reference>
<dbReference type="GO" id="GO:0016020">
    <property type="term" value="C:membrane"/>
    <property type="evidence" value="ECO:0007669"/>
    <property type="project" value="UniProtKB-SubCell"/>
</dbReference>
<evidence type="ECO:0000313" key="13">
    <source>
        <dbReference type="Proteomes" id="UP001066276"/>
    </source>
</evidence>
<keyword evidence="4 10" id="KW-1133">Transmembrane helix</keyword>
<dbReference type="InterPro" id="IPR013783">
    <property type="entry name" value="Ig-like_fold"/>
</dbReference>
<dbReference type="PANTHER" id="PTHR46841:SF7">
    <property type="entry name" value="IG-LIKE DOMAIN-CONTAINING PROTEIN"/>
    <property type="match status" value="1"/>
</dbReference>
<keyword evidence="5 10" id="KW-0472">Membrane</keyword>
<evidence type="ECO:0000256" key="5">
    <source>
        <dbReference type="ARBA" id="ARBA00023136"/>
    </source>
</evidence>
<sequence>MHNCIAPSLLAPEPQSPDIGNARAGDVSEPISTGMADPLCPVPSSSLKQPNTGKQLLEAVFIADALAMTAKVSSLLLAHTVCCFISSSAMVIHEKTLTATEGDRVTFKCQLEHAHDVLQVTWQKDTGDFSGTVATYSKAYGQKVMGPYKRRVVDFSRTILNATAITLHSVSLSDEGCYKCFFSVFPTGSVVGRTCLHVYAISEPILEASLLSKPESEEKEQVVSCSATGKPAPEITWNLTKSLLGKPQHYFIDNPNRTITVISNFTYVSSQFNPHILVTCVLRHPALNVEITLPVETEKQNLASSSPLVWIVCLIVVMLVVSALVILFYMKRHKRKNAHPVFLF</sequence>
<organism evidence="12 13">
    <name type="scientific">Pleurodeles waltl</name>
    <name type="common">Iberian ribbed newt</name>
    <dbReference type="NCBI Taxonomy" id="8319"/>
    <lineage>
        <taxon>Eukaryota</taxon>
        <taxon>Metazoa</taxon>
        <taxon>Chordata</taxon>
        <taxon>Craniata</taxon>
        <taxon>Vertebrata</taxon>
        <taxon>Euteleostomi</taxon>
        <taxon>Amphibia</taxon>
        <taxon>Batrachia</taxon>
        <taxon>Caudata</taxon>
        <taxon>Salamandroidea</taxon>
        <taxon>Salamandridae</taxon>
        <taxon>Pleurodelinae</taxon>
        <taxon>Pleurodeles</taxon>
    </lineage>
</organism>
<keyword evidence="2 10" id="KW-0812">Transmembrane</keyword>
<dbReference type="Proteomes" id="UP001066276">
    <property type="component" value="Chromosome 8"/>
</dbReference>
<evidence type="ECO:0000256" key="10">
    <source>
        <dbReference type="SAM" id="Phobius"/>
    </source>
</evidence>
<keyword evidence="6" id="KW-1015">Disulfide bond</keyword>
<evidence type="ECO:0000256" key="9">
    <source>
        <dbReference type="SAM" id="MobiDB-lite"/>
    </source>
</evidence>
<dbReference type="SUPFAM" id="SSF48726">
    <property type="entry name" value="Immunoglobulin"/>
    <property type="match status" value="2"/>
</dbReference>
<keyword evidence="13" id="KW-1185">Reference proteome</keyword>
<dbReference type="EMBL" id="JANPWB010000012">
    <property type="protein sequence ID" value="KAJ1112809.1"/>
    <property type="molecule type" value="Genomic_DNA"/>
</dbReference>
<dbReference type="GO" id="GO:0043025">
    <property type="term" value="C:neuronal cell body"/>
    <property type="evidence" value="ECO:0007669"/>
    <property type="project" value="TreeGrafter"/>
</dbReference>
<evidence type="ECO:0000256" key="2">
    <source>
        <dbReference type="ARBA" id="ARBA00022692"/>
    </source>
</evidence>
<feature type="domain" description="Ig-like" evidence="11">
    <location>
        <begin position="204"/>
        <end position="292"/>
    </location>
</feature>
<feature type="domain" description="Ig-like" evidence="11">
    <location>
        <begin position="88"/>
        <end position="180"/>
    </location>
</feature>
<comment type="caution">
    <text evidence="12">The sequence shown here is derived from an EMBL/GenBank/DDBJ whole genome shotgun (WGS) entry which is preliminary data.</text>
</comment>
<feature type="transmembrane region" description="Helical" evidence="10">
    <location>
        <begin position="308"/>
        <end position="330"/>
    </location>
</feature>
<dbReference type="InterPro" id="IPR036179">
    <property type="entry name" value="Ig-like_dom_sf"/>
</dbReference>
<evidence type="ECO:0000256" key="1">
    <source>
        <dbReference type="ARBA" id="ARBA00004167"/>
    </source>
</evidence>
<dbReference type="InterPro" id="IPR007110">
    <property type="entry name" value="Ig-like_dom"/>
</dbReference>
<dbReference type="InterPro" id="IPR013162">
    <property type="entry name" value="CD80_C2-set"/>
</dbReference>
<keyword evidence="7" id="KW-0325">Glycoprotein</keyword>
<dbReference type="GO" id="GO:0098632">
    <property type="term" value="F:cell-cell adhesion mediator activity"/>
    <property type="evidence" value="ECO:0007669"/>
    <property type="project" value="InterPro"/>
</dbReference>
<proteinExistence type="predicted"/>
<dbReference type="PROSITE" id="PS50835">
    <property type="entry name" value="IG_LIKE"/>
    <property type="match status" value="2"/>
</dbReference>
<protein>
    <recommendedName>
        <fullName evidence="11">Ig-like domain-containing protein</fullName>
    </recommendedName>
</protein>
<dbReference type="InterPro" id="IPR013106">
    <property type="entry name" value="Ig_V-set"/>
</dbReference>
<name>A0AAV7NCF1_PLEWA</name>
<gene>
    <name evidence="12" type="ORF">NDU88_001070</name>
</gene>
<dbReference type="GO" id="GO:0030424">
    <property type="term" value="C:axon"/>
    <property type="evidence" value="ECO:0007669"/>
    <property type="project" value="TreeGrafter"/>
</dbReference>
<comment type="subcellular location">
    <subcellularLocation>
        <location evidence="1">Membrane</location>
        <topology evidence="1">Single-pass membrane protein</topology>
    </subcellularLocation>
</comment>
<dbReference type="GO" id="GO:0034113">
    <property type="term" value="P:heterotypic cell-cell adhesion"/>
    <property type="evidence" value="ECO:0007669"/>
    <property type="project" value="TreeGrafter"/>
</dbReference>
<feature type="region of interest" description="Disordered" evidence="9">
    <location>
        <begin position="1"/>
        <end position="30"/>
    </location>
</feature>
<evidence type="ECO:0000256" key="6">
    <source>
        <dbReference type="ARBA" id="ARBA00023157"/>
    </source>
</evidence>
<dbReference type="Pfam" id="PF07686">
    <property type="entry name" value="V-set"/>
    <property type="match status" value="1"/>
</dbReference>
<evidence type="ECO:0000256" key="3">
    <source>
        <dbReference type="ARBA" id="ARBA00022729"/>
    </source>
</evidence>
<dbReference type="SMART" id="SM00409">
    <property type="entry name" value="IG"/>
    <property type="match status" value="1"/>
</dbReference>
<evidence type="ECO:0000256" key="7">
    <source>
        <dbReference type="ARBA" id="ARBA00023180"/>
    </source>
</evidence>
<evidence type="ECO:0000259" key="11">
    <source>
        <dbReference type="PROSITE" id="PS50835"/>
    </source>
</evidence>
<accession>A0AAV7NCF1</accession>
<dbReference type="GO" id="GO:0009986">
    <property type="term" value="C:cell surface"/>
    <property type="evidence" value="ECO:0007669"/>
    <property type="project" value="TreeGrafter"/>
</dbReference>
<dbReference type="InterPro" id="IPR003599">
    <property type="entry name" value="Ig_sub"/>
</dbReference>
<evidence type="ECO:0000256" key="8">
    <source>
        <dbReference type="ARBA" id="ARBA00023319"/>
    </source>
</evidence>
<dbReference type="AlphaFoldDB" id="A0AAV7NCF1"/>
<keyword evidence="8" id="KW-0393">Immunoglobulin domain</keyword>
<dbReference type="Gene3D" id="2.60.40.10">
    <property type="entry name" value="Immunoglobulins"/>
    <property type="match status" value="2"/>
</dbReference>
<dbReference type="Pfam" id="PF08205">
    <property type="entry name" value="C2-set_2"/>
    <property type="match status" value="1"/>
</dbReference>
<dbReference type="GO" id="GO:0150079">
    <property type="term" value="P:negative regulation of neuroinflammatory response"/>
    <property type="evidence" value="ECO:0007669"/>
    <property type="project" value="TreeGrafter"/>
</dbReference>
<dbReference type="PANTHER" id="PTHR46841">
    <property type="entry name" value="OX-2 MEMBRANE GLYCOPROTEIN"/>
    <property type="match status" value="1"/>
</dbReference>